<feature type="region of interest" description="Disordered" evidence="5">
    <location>
        <begin position="712"/>
        <end position="753"/>
    </location>
</feature>
<evidence type="ECO:0000313" key="8">
    <source>
        <dbReference type="Proteomes" id="UP000075714"/>
    </source>
</evidence>
<dbReference type="InterPro" id="IPR022091">
    <property type="entry name" value="TMF_TATA-bd"/>
</dbReference>
<dbReference type="Pfam" id="PF00481">
    <property type="entry name" value="PP2C"/>
    <property type="match status" value="3"/>
</dbReference>
<feature type="coiled-coil region" evidence="4">
    <location>
        <begin position="100"/>
        <end position="127"/>
    </location>
</feature>
<keyword evidence="2" id="KW-0333">Golgi apparatus</keyword>
<feature type="coiled-coil region" evidence="4">
    <location>
        <begin position="607"/>
        <end position="672"/>
    </location>
</feature>
<dbReference type="GO" id="GO:0005794">
    <property type="term" value="C:Golgi apparatus"/>
    <property type="evidence" value="ECO:0007669"/>
    <property type="project" value="UniProtKB-SubCell"/>
</dbReference>
<dbReference type="Gene3D" id="3.60.40.10">
    <property type="entry name" value="PPM-type phosphatase domain"/>
    <property type="match status" value="1"/>
</dbReference>
<feature type="region of interest" description="Disordered" evidence="5">
    <location>
        <begin position="37"/>
        <end position="73"/>
    </location>
</feature>
<evidence type="ECO:0000256" key="2">
    <source>
        <dbReference type="ARBA" id="ARBA00023034"/>
    </source>
</evidence>
<evidence type="ECO:0000256" key="5">
    <source>
        <dbReference type="SAM" id="MobiDB-lite"/>
    </source>
</evidence>
<evidence type="ECO:0000313" key="7">
    <source>
        <dbReference type="EMBL" id="KXZ57009.1"/>
    </source>
</evidence>
<dbReference type="PANTHER" id="PTHR47347">
    <property type="entry name" value="GOLGIN CANDIDATE 5"/>
    <property type="match status" value="1"/>
</dbReference>
<dbReference type="Proteomes" id="UP000075714">
    <property type="component" value="Unassembled WGS sequence"/>
</dbReference>
<dbReference type="Pfam" id="PF12325">
    <property type="entry name" value="TMF_TATA_bd"/>
    <property type="match status" value="1"/>
</dbReference>
<dbReference type="STRING" id="33097.A0A150H4F3"/>
<feature type="compositionally biased region" description="Low complexity" evidence="5">
    <location>
        <begin position="712"/>
        <end position="730"/>
    </location>
</feature>
<dbReference type="InterPro" id="IPR022092">
    <property type="entry name" value="TMF_DNA-bd"/>
</dbReference>
<evidence type="ECO:0000256" key="4">
    <source>
        <dbReference type="SAM" id="Coils"/>
    </source>
</evidence>
<dbReference type="PANTHER" id="PTHR47347:SF2">
    <property type="entry name" value="GOLGIN CANDIDATE 5"/>
    <property type="match status" value="1"/>
</dbReference>
<feature type="coiled-coil region" evidence="4">
    <location>
        <begin position="166"/>
        <end position="322"/>
    </location>
</feature>
<dbReference type="InterPro" id="IPR001932">
    <property type="entry name" value="PPM-type_phosphatase-like_dom"/>
</dbReference>
<dbReference type="SMART" id="SM00332">
    <property type="entry name" value="PP2Cc"/>
    <property type="match status" value="1"/>
</dbReference>
<dbReference type="Pfam" id="PF12329">
    <property type="entry name" value="TMF_DNA_bd"/>
    <property type="match status" value="1"/>
</dbReference>
<evidence type="ECO:0000259" key="6">
    <source>
        <dbReference type="PROSITE" id="PS51746"/>
    </source>
</evidence>
<dbReference type="SUPFAM" id="SSF81606">
    <property type="entry name" value="PP2C-like"/>
    <property type="match status" value="1"/>
</dbReference>
<dbReference type="AlphaFoldDB" id="A0A150H4F3"/>
<evidence type="ECO:0000256" key="1">
    <source>
        <dbReference type="ARBA" id="ARBA00004555"/>
    </source>
</evidence>
<keyword evidence="3 4" id="KW-0175">Coiled coil</keyword>
<proteinExistence type="predicted"/>
<dbReference type="EMBL" id="LSYV01000002">
    <property type="protein sequence ID" value="KXZ57009.1"/>
    <property type="molecule type" value="Genomic_DNA"/>
</dbReference>
<name>A0A150H4F3_GONPE</name>
<dbReference type="PROSITE" id="PS51746">
    <property type="entry name" value="PPM_2"/>
    <property type="match status" value="1"/>
</dbReference>
<accession>A0A150H4F3</accession>
<reference evidence="8" key="1">
    <citation type="journal article" date="2016" name="Nat. Commun.">
        <title>The Gonium pectorale genome demonstrates co-option of cell cycle regulation during the evolution of multicellularity.</title>
        <authorList>
            <person name="Hanschen E.R."/>
            <person name="Marriage T.N."/>
            <person name="Ferris P.J."/>
            <person name="Hamaji T."/>
            <person name="Toyoda A."/>
            <person name="Fujiyama A."/>
            <person name="Neme R."/>
            <person name="Noguchi H."/>
            <person name="Minakuchi Y."/>
            <person name="Suzuki M."/>
            <person name="Kawai-Toyooka H."/>
            <person name="Smith D.R."/>
            <person name="Sparks H."/>
            <person name="Anderson J."/>
            <person name="Bakaric R."/>
            <person name="Luria V."/>
            <person name="Karger A."/>
            <person name="Kirschner M.W."/>
            <person name="Durand P.M."/>
            <person name="Michod R.E."/>
            <person name="Nozaki H."/>
            <person name="Olson B.J."/>
        </authorList>
    </citation>
    <scope>NUCLEOTIDE SEQUENCE [LARGE SCALE GENOMIC DNA]</scope>
    <source>
        <strain evidence="8">NIES-2863</strain>
    </source>
</reference>
<dbReference type="InterPro" id="IPR036457">
    <property type="entry name" value="PPM-type-like_dom_sf"/>
</dbReference>
<gene>
    <name evidence="7" type="ORF">GPECTOR_1g911</name>
</gene>
<evidence type="ECO:0000256" key="3">
    <source>
        <dbReference type="ARBA" id="ARBA00023054"/>
    </source>
</evidence>
<organism evidence="7 8">
    <name type="scientific">Gonium pectorale</name>
    <name type="common">Green alga</name>
    <dbReference type="NCBI Taxonomy" id="33097"/>
    <lineage>
        <taxon>Eukaryota</taxon>
        <taxon>Viridiplantae</taxon>
        <taxon>Chlorophyta</taxon>
        <taxon>core chlorophytes</taxon>
        <taxon>Chlorophyceae</taxon>
        <taxon>CS clade</taxon>
        <taxon>Chlamydomonadales</taxon>
        <taxon>Volvocaceae</taxon>
        <taxon>Gonium</taxon>
    </lineage>
</organism>
<dbReference type="SMART" id="SM00331">
    <property type="entry name" value="PP2C_SIG"/>
    <property type="match status" value="1"/>
</dbReference>
<sequence length="1080" mass="114966">MWGNFDLNKLGEQLSAVAGEALQKATADVEKSIDNTLGIKQAPVTAAEGARGSSQAAKERKAPPAKAPSAAKVVTGLTSRNEQLAMQASKLSEADFEAARTEFETARSEFESRLAAAERKVYALTKERDALRKGSEKLSEYGALIKEKDDIIKQVMDEGEKLSKKQNEMEGVLRKLRNQVASVEADKEKLAAKLAAEEAGAADLRKAKAKLERDMAVAAEQAKADLEAQREHFESLLSKARQEHAEAEERVRDAAAQGLARKLRDAEARCEALSESCVELRDALDRQRQAADLREEMLKADLADLERRCQAAELRHQDLASKVPEATRPLLRQIEAMQAAVEAQADAWAGAEASLQARIGDAEARAASAAERERLAVDKMQILSAKVCGLEASLAAARQEVRSLQQELEEARRVAGEAREVAAAASHQAELQTERCRVQALQLDQLEAALAEAREAERAAVAAAEADTAALRRDCGRRLAEAEAELEQLRARVAADAMSRAPEPPAMAAPGYQWVLVKEGERPGHADAGLVAHTDTHHKLARDGSTSDLLNALRAPSSSGGLHTAISASHHNLSGGYSGGSGAGGAAQADSVQTAMASELESLRGALRARTGELAAAQQQVAELEATRDRLAEELVAGSSKAEAAQEVLLQHERLEAELVEARARLASALELVGERDERVEELLADLQDVKSMYKDQIEFMVQQLADLQSGATQHASAAGHGHGHGLPPSSLAPPRDLPGDPDQLPASSNLDGSMVARKEAAVASITRKGDMASFPVEDAHVVSLDIDGRGTALFAVFDGHSGREVSAFCAQHIEEEVVRSAAFSAGDLPGALREAFLSLDGRMRDEDNRAELAEYAHSDDTAGDKLKRSSSAVRKYGKLDDKGRYAGPNAGSTAAVALLRGHTLVVAHAGDSRVILSENGEAQRLTEDHNRHARREGEDLPGRATGQFVFQRPGGLPRFKDPGLPADQQAVTAAPDTTSVRLGGGAAATGQDPHSVGQEPAGGGDYHPRLLVVACDGLWDVLNPQMVINFLELQLGQNGGCLRSAVAALMHEALAHDSASAPTTDNVTAVVVKLPTLPL</sequence>
<keyword evidence="8" id="KW-1185">Reference proteome</keyword>
<dbReference type="OrthoDB" id="10264738at2759"/>
<feature type="coiled-coil region" evidence="4">
    <location>
        <begin position="394"/>
        <end position="499"/>
    </location>
</feature>
<comment type="caution">
    <text evidence="7">The sequence shown here is derived from an EMBL/GenBank/DDBJ whole genome shotgun (WGS) entry which is preliminary data.</text>
</comment>
<protein>
    <recommendedName>
        <fullName evidence="6">PPM-type phosphatase domain-containing protein</fullName>
    </recommendedName>
</protein>
<feature type="domain" description="PPM-type phosphatase" evidence="6">
    <location>
        <begin position="760"/>
        <end position="1075"/>
    </location>
</feature>
<feature type="region of interest" description="Disordered" evidence="5">
    <location>
        <begin position="980"/>
        <end position="1001"/>
    </location>
</feature>
<comment type="subcellular location">
    <subcellularLocation>
        <location evidence="1">Golgi apparatus</location>
    </subcellularLocation>
</comment>
<dbReference type="CDD" id="cd00143">
    <property type="entry name" value="PP2Cc"/>
    <property type="match status" value="1"/>
</dbReference>